<dbReference type="PANTHER" id="PTHR45777">
    <property type="entry name" value="METHIONINE AMINOPEPTIDASE 2"/>
    <property type="match status" value="1"/>
</dbReference>
<dbReference type="STRING" id="716544.wcw_1659"/>
<dbReference type="GO" id="GO:0006508">
    <property type="term" value="P:proteolysis"/>
    <property type="evidence" value="ECO:0007669"/>
    <property type="project" value="UniProtKB-KW"/>
</dbReference>
<dbReference type="HOGENOM" id="CLU_015857_7_0_0"/>
<dbReference type="GO" id="GO:0046872">
    <property type="term" value="F:metal ion binding"/>
    <property type="evidence" value="ECO:0007669"/>
    <property type="project" value="UniProtKB-KW"/>
</dbReference>
<comment type="catalytic activity">
    <reaction evidence="1">
        <text>Release of N-terminal amino acids, preferentially methionine, from peptides and arylamides.</text>
        <dbReference type="EC" id="3.4.11.18"/>
    </reaction>
</comment>
<dbReference type="PANTHER" id="PTHR45777:SF2">
    <property type="entry name" value="METHIONINE AMINOPEPTIDASE 2"/>
    <property type="match status" value="1"/>
</dbReference>
<evidence type="ECO:0000313" key="11">
    <source>
        <dbReference type="Proteomes" id="UP000001505"/>
    </source>
</evidence>
<dbReference type="GO" id="GO:0008235">
    <property type="term" value="F:metalloexopeptidase activity"/>
    <property type="evidence" value="ECO:0007669"/>
    <property type="project" value="TreeGrafter"/>
</dbReference>
<proteinExistence type="predicted"/>
<evidence type="ECO:0000256" key="2">
    <source>
        <dbReference type="ARBA" id="ARBA00001936"/>
    </source>
</evidence>
<dbReference type="GO" id="GO:0005737">
    <property type="term" value="C:cytoplasm"/>
    <property type="evidence" value="ECO:0007669"/>
    <property type="project" value="TreeGrafter"/>
</dbReference>
<evidence type="ECO:0000256" key="8">
    <source>
        <dbReference type="ARBA" id="ARBA00022801"/>
    </source>
</evidence>
<reference evidence="10 11" key="1">
    <citation type="journal article" date="2010" name="PLoS ONE">
        <title>The Waddlia genome: a window into chlamydial biology.</title>
        <authorList>
            <person name="Bertelli C."/>
            <person name="Collyn F."/>
            <person name="Croxatto A."/>
            <person name="Ruckert C."/>
            <person name="Polkinghorne A."/>
            <person name="Kebbi-Beghdadi C."/>
            <person name="Goesmann A."/>
            <person name="Vaughan L."/>
            <person name="Greub G."/>
        </authorList>
    </citation>
    <scope>NUCLEOTIDE SEQUENCE [LARGE SCALE GENOMIC DNA]</scope>
    <source>
        <strain evidence="11">ATCC VR-1470 / WSU 86-1044</strain>
    </source>
</reference>
<dbReference type="InterPro" id="IPR036390">
    <property type="entry name" value="WH_DNA-bd_sf"/>
</dbReference>
<dbReference type="InterPro" id="IPR036388">
    <property type="entry name" value="WH-like_DNA-bd_sf"/>
</dbReference>
<accession>D6YSF9</accession>
<evidence type="ECO:0000256" key="5">
    <source>
        <dbReference type="ARBA" id="ARBA00022438"/>
    </source>
</evidence>
<dbReference type="GO" id="GO:0004239">
    <property type="term" value="F:initiator methionyl aminopeptidase activity"/>
    <property type="evidence" value="ECO:0007669"/>
    <property type="project" value="UniProtKB-EC"/>
</dbReference>
<evidence type="ECO:0000256" key="1">
    <source>
        <dbReference type="ARBA" id="ARBA00000294"/>
    </source>
</evidence>
<dbReference type="PRINTS" id="PR00599">
    <property type="entry name" value="MAPEPTIDASE"/>
</dbReference>
<dbReference type="EC" id="3.4.11.18" evidence="10"/>
<evidence type="ECO:0000256" key="6">
    <source>
        <dbReference type="ARBA" id="ARBA00022670"/>
    </source>
</evidence>
<keyword evidence="6" id="KW-0645">Protease</keyword>
<dbReference type="Gene3D" id="1.10.10.10">
    <property type="entry name" value="Winged helix-like DNA-binding domain superfamily/Winged helix DNA-binding domain"/>
    <property type="match status" value="1"/>
</dbReference>
<evidence type="ECO:0000259" key="9">
    <source>
        <dbReference type="Pfam" id="PF00557"/>
    </source>
</evidence>
<gene>
    <name evidence="10" type="primary">map3</name>
    <name evidence="10" type="ordered locus">wcw_1659</name>
</gene>
<dbReference type="SUPFAM" id="SSF55920">
    <property type="entry name" value="Creatinase/aminopeptidase"/>
    <property type="match status" value="1"/>
</dbReference>
<keyword evidence="7" id="KW-0479">Metal-binding</keyword>
<dbReference type="Gene3D" id="3.90.230.10">
    <property type="entry name" value="Creatinase/methionine aminopeptidase superfamily"/>
    <property type="match status" value="1"/>
</dbReference>
<dbReference type="EMBL" id="CP001928">
    <property type="protein sequence ID" value="ADI39004.1"/>
    <property type="molecule type" value="Genomic_DNA"/>
</dbReference>
<dbReference type="InterPro" id="IPR001714">
    <property type="entry name" value="Pept_M24_MAP"/>
</dbReference>
<dbReference type="KEGG" id="wch:wcw_1659"/>
<dbReference type="InterPro" id="IPR036005">
    <property type="entry name" value="Creatinase/aminopeptidase-like"/>
</dbReference>
<dbReference type="Proteomes" id="UP000001505">
    <property type="component" value="Chromosome"/>
</dbReference>
<comment type="cofactor">
    <cofactor evidence="4">
        <name>Fe(2+)</name>
        <dbReference type="ChEBI" id="CHEBI:29033"/>
    </cofactor>
</comment>
<evidence type="ECO:0000256" key="4">
    <source>
        <dbReference type="ARBA" id="ARBA00001954"/>
    </source>
</evidence>
<evidence type="ECO:0000256" key="7">
    <source>
        <dbReference type="ARBA" id="ARBA00022723"/>
    </source>
</evidence>
<keyword evidence="11" id="KW-1185">Reference proteome</keyword>
<dbReference type="eggNOG" id="COG0024">
    <property type="taxonomic scope" value="Bacteria"/>
</dbReference>
<sequence>MRAYGKSLIVKGASYKDVTAKIRQKIKELDAIPAFPPQIALNETAAHFLPSPDEEIIFKDELIKLDIGVCYKGAIGDCAVTIDLGGKHQKLINAVEAALLAAEKIIEVGLPIQEIGRVIEETIHSFGLKPIENLTGHGLGNYCVHKAPMIPNCFHPMREKIEPGMTFAIEPFATDGFGAVYEKGRPEIFSLTQHRYPLNPQAKAFIRQIKEMQGLPFELADLRGEGKEKVVNYLLRKRILTGYPPLVEEGNGMVAQAENSVLVDLDGSVTITTR</sequence>
<dbReference type="InterPro" id="IPR050247">
    <property type="entry name" value="Met_Aminopeptidase_Type2"/>
</dbReference>
<evidence type="ECO:0000313" key="10">
    <source>
        <dbReference type="EMBL" id="ADI39004.1"/>
    </source>
</evidence>
<feature type="domain" description="Peptidase M24" evidence="9">
    <location>
        <begin position="8"/>
        <end position="179"/>
    </location>
</feature>
<comment type="cofactor">
    <cofactor evidence="2">
        <name>Mn(2+)</name>
        <dbReference type="ChEBI" id="CHEBI:29035"/>
    </cofactor>
</comment>
<evidence type="ECO:0000256" key="3">
    <source>
        <dbReference type="ARBA" id="ARBA00001941"/>
    </source>
</evidence>
<dbReference type="AlphaFoldDB" id="D6YSF9"/>
<dbReference type="Pfam" id="PF00557">
    <property type="entry name" value="Peptidase_M24"/>
    <property type="match status" value="1"/>
</dbReference>
<dbReference type="InterPro" id="IPR000994">
    <property type="entry name" value="Pept_M24"/>
</dbReference>
<keyword evidence="8 10" id="KW-0378">Hydrolase</keyword>
<name>D6YSF9_WADCW</name>
<comment type="cofactor">
    <cofactor evidence="3">
        <name>Co(2+)</name>
        <dbReference type="ChEBI" id="CHEBI:48828"/>
    </cofactor>
</comment>
<keyword evidence="5 10" id="KW-0031">Aminopeptidase</keyword>
<dbReference type="SUPFAM" id="SSF46785">
    <property type="entry name" value="Winged helix' DNA-binding domain"/>
    <property type="match status" value="1"/>
</dbReference>
<organism evidence="10 11">
    <name type="scientific">Waddlia chondrophila (strain ATCC VR-1470 / WSU 86-1044)</name>
    <dbReference type="NCBI Taxonomy" id="716544"/>
    <lineage>
        <taxon>Bacteria</taxon>
        <taxon>Pseudomonadati</taxon>
        <taxon>Chlamydiota</taxon>
        <taxon>Chlamydiia</taxon>
        <taxon>Parachlamydiales</taxon>
        <taxon>Waddliaceae</taxon>
        <taxon>Waddlia</taxon>
    </lineage>
</organism>
<protein>
    <submittedName>
        <fullName evidence="10">Methionine aminopeptidase</fullName>
        <ecNumber evidence="10">3.4.11.18</ecNumber>
    </submittedName>
</protein>